<reference evidence="2 3" key="1">
    <citation type="submission" date="2024-09" db="EMBL/GenBank/DDBJ databases">
        <authorList>
            <person name="Sun Q."/>
            <person name="Mori K."/>
        </authorList>
    </citation>
    <scope>NUCLEOTIDE SEQUENCE [LARGE SCALE GENOMIC DNA]</scope>
    <source>
        <strain evidence="2 3">TISTR 1856</strain>
    </source>
</reference>
<keyword evidence="3" id="KW-1185">Reference proteome</keyword>
<name>A0ABV5LU31_9ACTN</name>
<feature type="domain" description="Calcineurin-like phosphoesterase" evidence="1">
    <location>
        <begin position="55"/>
        <end position="240"/>
    </location>
</feature>
<evidence type="ECO:0000313" key="3">
    <source>
        <dbReference type="Proteomes" id="UP001589748"/>
    </source>
</evidence>
<accession>A0ABV5LU31</accession>
<dbReference type="PANTHER" id="PTHR31302:SF20">
    <property type="entry name" value="CONSERVED PROTEIN"/>
    <property type="match status" value="1"/>
</dbReference>
<dbReference type="Proteomes" id="UP001589748">
    <property type="component" value="Unassembled WGS sequence"/>
</dbReference>
<proteinExistence type="predicted"/>
<protein>
    <submittedName>
        <fullName evidence="2">Metallophosphoesterase</fullName>
    </submittedName>
</protein>
<evidence type="ECO:0000313" key="2">
    <source>
        <dbReference type="EMBL" id="MFB9377614.1"/>
    </source>
</evidence>
<dbReference type="InterPro" id="IPR004843">
    <property type="entry name" value="Calcineurin-like_PHP"/>
</dbReference>
<dbReference type="EMBL" id="JBHMDM010000005">
    <property type="protein sequence ID" value="MFB9377614.1"/>
    <property type="molecule type" value="Genomic_DNA"/>
</dbReference>
<evidence type="ECO:0000259" key="1">
    <source>
        <dbReference type="Pfam" id="PF00149"/>
    </source>
</evidence>
<dbReference type="SUPFAM" id="SSF56300">
    <property type="entry name" value="Metallo-dependent phosphatases"/>
    <property type="match status" value="1"/>
</dbReference>
<dbReference type="Pfam" id="PF00149">
    <property type="entry name" value="Metallophos"/>
    <property type="match status" value="1"/>
</dbReference>
<dbReference type="Gene3D" id="3.60.21.10">
    <property type="match status" value="1"/>
</dbReference>
<dbReference type="InterPro" id="IPR051158">
    <property type="entry name" value="Metallophosphoesterase_sf"/>
</dbReference>
<dbReference type="RefSeq" id="WP_380138821.1">
    <property type="nucleotide sequence ID" value="NZ_JBHLUI010000010.1"/>
</dbReference>
<comment type="caution">
    <text evidence="2">The sequence shown here is derived from an EMBL/GenBank/DDBJ whole genome shotgun (WGS) entry which is preliminary data.</text>
</comment>
<gene>
    <name evidence="2" type="ORF">ACFFVI_11610</name>
</gene>
<dbReference type="PANTHER" id="PTHR31302">
    <property type="entry name" value="TRANSMEMBRANE PROTEIN WITH METALLOPHOSPHOESTERASE DOMAIN-RELATED"/>
    <property type="match status" value="1"/>
</dbReference>
<organism evidence="2 3">
    <name type="scientific">Kineococcus gynurae</name>
    <dbReference type="NCBI Taxonomy" id="452979"/>
    <lineage>
        <taxon>Bacteria</taxon>
        <taxon>Bacillati</taxon>
        <taxon>Actinomycetota</taxon>
        <taxon>Actinomycetes</taxon>
        <taxon>Kineosporiales</taxon>
        <taxon>Kineosporiaceae</taxon>
        <taxon>Kineococcus</taxon>
    </lineage>
</organism>
<dbReference type="InterPro" id="IPR029052">
    <property type="entry name" value="Metallo-depent_PP-like"/>
</dbReference>
<sequence>MPASASSLGRSLLTATALTGAAGLAGVGYASLYERNAFRLRHAIVPVLPVGQAPIRVLHVSDLHLLPGQRRKIDFLQGLAQLEPDLVVDTGDNLAGVDAIPAALDAFAPLLELPGVFVLGSNDYWAPQPRNWFKYLTRRKPNKKITAPRLATEELVEGFTRAGWTDLDNARSRLEVAGRTIEFVGVDDPHLHYDRYAEVQAPAATDVDLTIAVAHAPYRRTLDAFVADGAPLVIAGHTHGGQLCVPFYGALVTNCDLPAKQAKGLSRWSAGGNDAWLHVSAGLGTSPYAPLRFACHPEATLLELVARR</sequence>